<keyword evidence="2" id="KW-1185">Reference proteome</keyword>
<protein>
    <submittedName>
        <fullName evidence="1">Uncharacterized protein</fullName>
    </submittedName>
</protein>
<evidence type="ECO:0000313" key="1">
    <source>
        <dbReference type="Ensembl" id="ENSFTIP00000007161.1"/>
    </source>
</evidence>
<dbReference type="Gene3D" id="3.90.1150.170">
    <property type="match status" value="1"/>
</dbReference>
<reference evidence="1" key="2">
    <citation type="submission" date="2025-09" db="UniProtKB">
        <authorList>
            <consortium name="Ensembl"/>
        </authorList>
    </citation>
    <scope>IDENTIFICATION</scope>
</reference>
<dbReference type="OrthoDB" id="392571at2759"/>
<dbReference type="AlphaFoldDB" id="A0A8C4U2V7"/>
<dbReference type="Ensembl" id="ENSFTIT00000007473.1">
    <property type="protein sequence ID" value="ENSFTIP00000007161.1"/>
    <property type="gene ID" value="ENSFTIG00000004885.1"/>
</dbReference>
<reference evidence="1" key="1">
    <citation type="submission" date="2025-08" db="UniProtKB">
        <authorList>
            <consortium name="Ensembl"/>
        </authorList>
    </citation>
    <scope>IDENTIFICATION</scope>
</reference>
<name>A0A8C4U2V7_FALTI</name>
<dbReference type="Proteomes" id="UP000694562">
    <property type="component" value="Unplaced"/>
</dbReference>
<sequence>MGSAEGYKTRQRSRGERVLLEQVIPYCTIVTISWGLELSDEETNNNLTSCTIISYQPQGDKAIFFRMVFSAPATRKPDVDFLLEETERPGKDL</sequence>
<accession>A0A8C4U2V7</accession>
<proteinExistence type="predicted"/>
<organism evidence="1 2">
    <name type="scientific">Falco tinnunculus</name>
    <name type="common">Common kestrel</name>
    <dbReference type="NCBI Taxonomy" id="100819"/>
    <lineage>
        <taxon>Eukaryota</taxon>
        <taxon>Metazoa</taxon>
        <taxon>Chordata</taxon>
        <taxon>Craniata</taxon>
        <taxon>Vertebrata</taxon>
        <taxon>Euteleostomi</taxon>
        <taxon>Archelosauria</taxon>
        <taxon>Archosauria</taxon>
        <taxon>Dinosauria</taxon>
        <taxon>Saurischia</taxon>
        <taxon>Theropoda</taxon>
        <taxon>Coelurosauria</taxon>
        <taxon>Aves</taxon>
        <taxon>Neognathae</taxon>
        <taxon>Neoaves</taxon>
        <taxon>Telluraves</taxon>
        <taxon>Australaves</taxon>
        <taxon>Falconiformes</taxon>
        <taxon>Falconidae</taxon>
        <taxon>Falco</taxon>
    </lineage>
</organism>
<evidence type="ECO:0000313" key="2">
    <source>
        <dbReference type="Proteomes" id="UP000694562"/>
    </source>
</evidence>